<feature type="signal peptide" evidence="2">
    <location>
        <begin position="1"/>
        <end position="25"/>
    </location>
</feature>
<dbReference type="AlphaFoldDB" id="A0AA96WTJ4"/>
<feature type="compositionally biased region" description="Basic and acidic residues" evidence="1">
    <location>
        <begin position="76"/>
        <end position="87"/>
    </location>
</feature>
<keyword evidence="2" id="KW-0732">Signal</keyword>
<organism evidence="3">
    <name type="scientific">Leptolyngbya boryana CZ1</name>
    <dbReference type="NCBI Taxonomy" id="3060204"/>
    <lineage>
        <taxon>Bacteria</taxon>
        <taxon>Bacillati</taxon>
        <taxon>Cyanobacteriota</taxon>
        <taxon>Cyanophyceae</taxon>
        <taxon>Leptolyngbyales</taxon>
        <taxon>Leptolyngbyaceae</taxon>
        <taxon>Leptolyngbya group</taxon>
        <taxon>Leptolyngbya</taxon>
    </lineage>
</organism>
<evidence type="ECO:0000313" key="3">
    <source>
        <dbReference type="EMBL" id="WNZ45302.1"/>
    </source>
</evidence>
<name>A0AA96WTJ4_LEPBY</name>
<sequence>MKLQAISLTAFLSLLVHGCSYSKIATPPAPSTPVASSSQPTDKSEKSVASTKSEDSTQPTASYKTEESSPSQVKQRVSEEQNVDRTQEVMGNASTGEKVTLMLDSIDITLRSIGFERPTYSFSYQIGAEKVNAVTSCNGEFQTTKDGTFYDNPVKPASAATQKMLDRVCTYRVKAFQVVNLPASVKTEPQGKTLCTVQNAQSITTFGQHQDYAGWFYTNVCGKIGLINRAQIQ</sequence>
<feature type="region of interest" description="Disordered" evidence="1">
    <location>
        <begin position="26"/>
        <end position="92"/>
    </location>
</feature>
<reference evidence="3" key="1">
    <citation type="journal article" date="2023" name="Plants (Basel)">
        <title>Genomic Analysis of Leptolyngbya boryana CZ1 Reveals Efficient Carbon Fixation Modules.</title>
        <authorList>
            <person name="Bai X."/>
            <person name="Wang H."/>
            <person name="Cheng W."/>
            <person name="Wang J."/>
            <person name="Ma M."/>
            <person name="Hu H."/>
            <person name="Song Z."/>
            <person name="Ma H."/>
            <person name="Fan Y."/>
            <person name="Du C."/>
            <person name="Xu J."/>
        </authorList>
    </citation>
    <scope>NUCLEOTIDE SEQUENCE</scope>
    <source>
        <strain evidence="3">CZ1</strain>
    </source>
</reference>
<feature type="chain" id="PRO_5041694290" evidence="2">
    <location>
        <begin position="26"/>
        <end position="233"/>
    </location>
</feature>
<protein>
    <submittedName>
        <fullName evidence="3">Uncharacterized protein</fullName>
    </submittedName>
</protein>
<dbReference type="RefSeq" id="WP_316427017.1">
    <property type="nucleotide sequence ID" value="NZ_CP130144.1"/>
</dbReference>
<evidence type="ECO:0000256" key="2">
    <source>
        <dbReference type="SAM" id="SignalP"/>
    </source>
</evidence>
<gene>
    <name evidence="3" type="ORF">Q2T42_26285</name>
</gene>
<proteinExistence type="predicted"/>
<dbReference type="EMBL" id="CP130144">
    <property type="protein sequence ID" value="WNZ45302.1"/>
    <property type="molecule type" value="Genomic_DNA"/>
</dbReference>
<reference evidence="3" key="2">
    <citation type="submission" date="2023-07" db="EMBL/GenBank/DDBJ databases">
        <authorList>
            <person name="Bai X.-H."/>
            <person name="Wang H.-H."/>
            <person name="Wang J."/>
            <person name="Ma M.-Y."/>
            <person name="Hu H.-H."/>
            <person name="Song Z.-L."/>
            <person name="Ma H.-G."/>
            <person name="Fan Y."/>
            <person name="Du C.-Y."/>
            <person name="Xu J.-C."/>
        </authorList>
    </citation>
    <scope>NUCLEOTIDE SEQUENCE</scope>
    <source>
        <strain evidence="3">CZ1</strain>
    </source>
</reference>
<accession>A0AA96WTJ4</accession>
<evidence type="ECO:0000256" key="1">
    <source>
        <dbReference type="SAM" id="MobiDB-lite"/>
    </source>
</evidence>
<feature type="compositionally biased region" description="Polar residues" evidence="1">
    <location>
        <begin position="47"/>
        <end position="75"/>
    </location>
</feature>
<feature type="compositionally biased region" description="Low complexity" evidence="1">
    <location>
        <begin position="32"/>
        <end position="41"/>
    </location>
</feature>